<dbReference type="OrthoDB" id="2098790at2759"/>
<feature type="compositionally biased region" description="Low complexity" evidence="1">
    <location>
        <begin position="273"/>
        <end position="290"/>
    </location>
</feature>
<keyword evidence="2" id="KW-1133">Transmembrane helix</keyword>
<evidence type="ECO:0000256" key="1">
    <source>
        <dbReference type="SAM" id="MobiDB-lite"/>
    </source>
</evidence>
<reference evidence="3 4" key="1">
    <citation type="journal article" name="Sci. Rep.">
        <title>Genome-scale phylogenetic analyses confirm Olpidium as the closest living zoosporic fungus to the non-flagellated, terrestrial fungi.</title>
        <authorList>
            <person name="Chang Y."/>
            <person name="Rochon D."/>
            <person name="Sekimoto S."/>
            <person name="Wang Y."/>
            <person name="Chovatia M."/>
            <person name="Sandor L."/>
            <person name="Salamov A."/>
            <person name="Grigoriev I.V."/>
            <person name="Stajich J.E."/>
            <person name="Spatafora J.W."/>
        </authorList>
    </citation>
    <scope>NUCLEOTIDE SEQUENCE [LARGE SCALE GENOMIC DNA]</scope>
    <source>
        <strain evidence="3">S191</strain>
    </source>
</reference>
<feature type="compositionally biased region" description="Basic residues" evidence="1">
    <location>
        <begin position="296"/>
        <end position="306"/>
    </location>
</feature>
<comment type="caution">
    <text evidence="3">The sequence shown here is derived from an EMBL/GenBank/DDBJ whole genome shotgun (WGS) entry which is preliminary data.</text>
</comment>
<feature type="transmembrane region" description="Helical" evidence="2">
    <location>
        <begin position="376"/>
        <end position="393"/>
    </location>
</feature>
<evidence type="ECO:0000313" key="4">
    <source>
        <dbReference type="Proteomes" id="UP000673691"/>
    </source>
</evidence>
<sequence length="464" mass="49717">MRARAVARLGGVDDLVDCPPREVQRHRRQPSPVPRHLRRRVQRVPLDRSHLRPGDERVPAAATVLGAGGPPAAVARVRDHDGRRRRRHGLRPRLPGARGELGQGGVGIPRAGLRAERRVRRRRARGRRAVRERAPGDVFGPAKFWCYIDAGTREGVICNVVFNTVPVATAFVACAFCYGMVWRKITKHSRRMRDAAAAGPSSSAPDKPRKAAAGATPEARGPDDDDDDDNDAGTRGIAKTASLTGGGAPPDAGAVRARRNRPVVKMMACLGAHTHATPPSPPSSSSLSHLSPPPHTHTRTRHPHHTPRSPVALFFFFFAGNGEGRESEVLDACFVSFFSIKKIRRDLLHFPVRGRAGGRAGGGDGSARRASSPAGYFVRWFVAVVLALATLTGNHDSTFLYVGTIATVNAGGVIHAVGYWCSTGPDERPARSPSTTPSRKGGSVLSHPISVNPHGTVDGRCGGR</sequence>
<proteinExistence type="predicted"/>
<keyword evidence="4" id="KW-1185">Reference proteome</keyword>
<gene>
    <name evidence="3" type="ORF">BJ554DRAFT_2642</name>
</gene>
<evidence type="ECO:0000313" key="3">
    <source>
        <dbReference type="EMBL" id="KAG5463744.1"/>
    </source>
</evidence>
<dbReference type="AlphaFoldDB" id="A0A8H8A2B2"/>
<feature type="region of interest" description="Disordered" evidence="1">
    <location>
        <begin position="192"/>
        <end position="257"/>
    </location>
</feature>
<feature type="compositionally biased region" description="Low complexity" evidence="1">
    <location>
        <begin position="64"/>
        <end position="75"/>
    </location>
</feature>
<feature type="region of interest" description="Disordered" evidence="1">
    <location>
        <begin position="64"/>
        <end position="108"/>
    </location>
</feature>
<evidence type="ECO:0000256" key="2">
    <source>
        <dbReference type="SAM" id="Phobius"/>
    </source>
</evidence>
<feature type="transmembrane region" description="Helical" evidence="2">
    <location>
        <begin position="160"/>
        <end position="182"/>
    </location>
</feature>
<keyword evidence="2" id="KW-0812">Transmembrane</keyword>
<feature type="compositionally biased region" description="Low complexity" evidence="1">
    <location>
        <begin position="195"/>
        <end position="205"/>
    </location>
</feature>
<name>A0A8H8A2B2_9FUNG</name>
<accession>A0A8H8A2B2</accession>
<feature type="region of interest" description="Disordered" evidence="1">
    <location>
        <begin position="273"/>
        <end position="306"/>
    </location>
</feature>
<feature type="transmembrane region" description="Helical" evidence="2">
    <location>
        <begin position="399"/>
        <end position="421"/>
    </location>
</feature>
<protein>
    <submittedName>
        <fullName evidence="3">Uncharacterized protein</fullName>
    </submittedName>
</protein>
<feature type="region of interest" description="Disordered" evidence="1">
    <location>
        <begin position="425"/>
        <end position="464"/>
    </location>
</feature>
<keyword evidence="2" id="KW-0472">Membrane</keyword>
<organism evidence="3 4">
    <name type="scientific">Olpidium bornovanus</name>
    <dbReference type="NCBI Taxonomy" id="278681"/>
    <lineage>
        <taxon>Eukaryota</taxon>
        <taxon>Fungi</taxon>
        <taxon>Fungi incertae sedis</taxon>
        <taxon>Olpidiomycota</taxon>
        <taxon>Olpidiomycotina</taxon>
        <taxon>Olpidiomycetes</taxon>
        <taxon>Olpidiales</taxon>
        <taxon>Olpidiaceae</taxon>
        <taxon>Olpidium</taxon>
    </lineage>
</organism>
<dbReference type="EMBL" id="JAEFCI010000135">
    <property type="protein sequence ID" value="KAG5463744.1"/>
    <property type="molecule type" value="Genomic_DNA"/>
</dbReference>
<dbReference type="Proteomes" id="UP000673691">
    <property type="component" value="Unassembled WGS sequence"/>
</dbReference>